<dbReference type="FunFam" id="3.30.30.30:FF:000005">
    <property type="entry name" value="Heat shock protein ssb1"/>
    <property type="match status" value="1"/>
</dbReference>
<feature type="domain" description="Guanylate-binding protein N-terminal" evidence="5">
    <location>
        <begin position="65"/>
        <end position="331"/>
    </location>
</feature>
<dbReference type="PROSITE" id="PS00297">
    <property type="entry name" value="HSP70_1"/>
    <property type="match status" value="1"/>
</dbReference>
<dbReference type="SUPFAM" id="SSF100920">
    <property type="entry name" value="Heat shock protein 70kD (HSP70), peptide-binding domain"/>
    <property type="match status" value="1"/>
</dbReference>
<dbReference type="InterPro" id="IPR029047">
    <property type="entry name" value="HSP70_peptide-bd_sf"/>
</dbReference>
<dbReference type="Gene3D" id="3.30.420.40">
    <property type="match status" value="2"/>
</dbReference>
<evidence type="ECO:0000256" key="2">
    <source>
        <dbReference type="ARBA" id="ARBA00022741"/>
    </source>
</evidence>
<dbReference type="InterPro" id="IPR013126">
    <property type="entry name" value="Hsp_70_fam"/>
</dbReference>
<name>A0A1D2MPA7_ORCCI</name>
<dbReference type="Pfam" id="PF02263">
    <property type="entry name" value="GBP"/>
    <property type="match status" value="1"/>
</dbReference>
<comment type="similarity">
    <text evidence="1">Belongs to the heat shock protein 70 family.</text>
</comment>
<dbReference type="Gene3D" id="3.40.50.300">
    <property type="entry name" value="P-loop containing nucleotide triphosphate hydrolases"/>
    <property type="match status" value="1"/>
</dbReference>
<proteinExistence type="inferred from homology"/>
<dbReference type="InterPro" id="IPR043129">
    <property type="entry name" value="ATPase_NBD"/>
</dbReference>
<dbReference type="InterPro" id="IPR018181">
    <property type="entry name" value="Heat_shock_70_CS"/>
</dbReference>
<evidence type="ECO:0000256" key="4">
    <source>
        <dbReference type="SAM" id="MobiDB-lite"/>
    </source>
</evidence>
<dbReference type="Pfam" id="PF00012">
    <property type="entry name" value="HSP70"/>
    <property type="match status" value="1"/>
</dbReference>
<dbReference type="GO" id="GO:0005525">
    <property type="term" value="F:GTP binding"/>
    <property type="evidence" value="ECO:0007669"/>
    <property type="project" value="InterPro"/>
</dbReference>
<evidence type="ECO:0000256" key="1">
    <source>
        <dbReference type="ARBA" id="ARBA00007381"/>
    </source>
</evidence>
<accession>A0A1D2MPA7</accession>
<dbReference type="Gene3D" id="3.90.640.10">
    <property type="entry name" value="Actin, Chain A, domain 4"/>
    <property type="match status" value="1"/>
</dbReference>
<dbReference type="Proteomes" id="UP000094527">
    <property type="component" value="Unassembled WGS sequence"/>
</dbReference>
<dbReference type="SUPFAM" id="SSF53067">
    <property type="entry name" value="Actin-like ATPase domain"/>
    <property type="match status" value="2"/>
</dbReference>
<gene>
    <name evidence="6" type="ORF">Ocin01_11974</name>
</gene>
<keyword evidence="7" id="KW-1185">Reference proteome</keyword>
<dbReference type="FunFam" id="3.90.640.10:FF:000010">
    <property type="entry name" value="heat shock 70 kDa protein 14"/>
    <property type="match status" value="1"/>
</dbReference>
<dbReference type="GO" id="GO:0140662">
    <property type="term" value="F:ATP-dependent protein folding chaperone"/>
    <property type="evidence" value="ECO:0007669"/>
    <property type="project" value="InterPro"/>
</dbReference>
<evidence type="ECO:0000313" key="7">
    <source>
        <dbReference type="Proteomes" id="UP000094527"/>
    </source>
</evidence>
<organism evidence="6 7">
    <name type="scientific">Orchesella cincta</name>
    <name type="common">Springtail</name>
    <name type="synonym">Podura cincta</name>
    <dbReference type="NCBI Taxonomy" id="48709"/>
    <lineage>
        <taxon>Eukaryota</taxon>
        <taxon>Metazoa</taxon>
        <taxon>Ecdysozoa</taxon>
        <taxon>Arthropoda</taxon>
        <taxon>Hexapoda</taxon>
        <taxon>Collembola</taxon>
        <taxon>Entomobryomorpha</taxon>
        <taxon>Entomobryoidea</taxon>
        <taxon>Orchesellidae</taxon>
        <taxon>Orchesellinae</taxon>
        <taxon>Orchesella</taxon>
    </lineage>
</organism>
<dbReference type="STRING" id="48709.A0A1D2MPA7"/>
<dbReference type="PRINTS" id="PR00301">
    <property type="entry name" value="HEATSHOCK70"/>
</dbReference>
<keyword evidence="6" id="KW-0346">Stress response</keyword>
<dbReference type="GO" id="GO:0005524">
    <property type="term" value="F:ATP binding"/>
    <property type="evidence" value="ECO:0007669"/>
    <property type="project" value="UniProtKB-KW"/>
</dbReference>
<dbReference type="InterPro" id="IPR015894">
    <property type="entry name" value="Guanylate-bd_N"/>
</dbReference>
<evidence type="ECO:0000259" key="5">
    <source>
        <dbReference type="Pfam" id="PF02263"/>
    </source>
</evidence>
<dbReference type="PANTHER" id="PTHR19375">
    <property type="entry name" value="HEAT SHOCK PROTEIN 70KDA"/>
    <property type="match status" value="1"/>
</dbReference>
<dbReference type="SUPFAM" id="SSF52540">
    <property type="entry name" value="P-loop containing nucleoside triphosphate hydrolases"/>
    <property type="match status" value="1"/>
</dbReference>
<dbReference type="PROSITE" id="PS01036">
    <property type="entry name" value="HSP70_3"/>
    <property type="match status" value="1"/>
</dbReference>
<dbReference type="Gene3D" id="2.60.34.10">
    <property type="entry name" value="Substrate Binding Domain Of DNAk, Chain A, domain 1"/>
    <property type="match status" value="1"/>
</dbReference>
<feature type="compositionally biased region" description="Basic and acidic residues" evidence="4">
    <location>
        <begin position="32"/>
        <end position="45"/>
    </location>
</feature>
<dbReference type="InterPro" id="IPR027417">
    <property type="entry name" value="P-loop_NTPase"/>
</dbReference>
<evidence type="ECO:0000256" key="3">
    <source>
        <dbReference type="ARBA" id="ARBA00022840"/>
    </source>
</evidence>
<sequence length="1503" mass="170550">MSSESSNRSSRWSTPADDSMLNTSSTRGHGRWTSESEFERESELDGNHKPEILIRFEELSNKRVHMKVETKTLERVEQFAKNLPLCVLNIAGPKNLGKSFLLNAILQKLETRVKTGKKDSLCTRIPIRFPCKNDGNSQGIIIWPQPFIINDNGEKLAVLVTETNGLHDSGYDSNEALTSIYCLSFLISSNFIYNTSEEGITEDAFMPWLPFAEFGQLLEETANSTGDEPKPFQTLSFVIRDWKNVTEDFHGPKDRMDFLLKRLKQSMSNVKLSRLANDFQTAITEYFSVAECCVLPPPGVAARSIDFDGSLSDLDPDFVNQLNKYVNNLLSFKYLKPKCIGNTKINLGTFTHLLSAYVGILNSYNDTGTMNGQLIKQITDQTLIECTTDQAKEKYDKMLENGVHLDDVDFQALHNKAKKKAFAFLFKTLPPTPPTDYNNHKTQLEIKITESYVEFSKQNKEQRNTEISKKINMILALYRQALEKTLVFKNKFDFYEESFIEETSAEIILGLEPHLTASFSNETKDVLQHIRQILENETDIMLKTKLKACHENCRNAEEYILNKIEPILNRHQAYLEKHVAKTGPALNLLASVHEMLVESTLAEFRKESLPGPIKFQQHVHGQLEERLEEIYNDIMNREEHKQRFNEEKAIKLAQFMLQDYEKMFSSAIESCTSERQMKDHHHAIAEHLISKLQTECPLSLESIQGSKFLQKFKSELKSLYKSMVNCHLQNLELSENYQTAINHALALYTSQMENVIELGWVTDEKLQTAHSKHSWSCIQMMEVKGDDATAASHYTTDLENCILEEFTKIKAKNRKLYQIESETQKMLDEMQNKFLDQMITFKNPEEMNQAHSLHLQKCTSALKEKLGEQSSKTMYDVFLDKCKKFFQQMKSMNAVTFDVLSEKERLLFSKLLMEVRYTYHENMSKFVKGKNFHSSSAIDDIHKEVLNSIISTCGYQITPEQRQEVFKMMEDSVTKYRIEYAMSRSNQIETPAIGIDLGTTYCCVAVIQNEPKPKIIPSLEGTSTTASYVTFNSDGSFEAGQTAKTGAYLKPEYTVFDAKRLIGRRFQDSNVQNDMTFWPFVVSDHDGTPMIDIYDTAIHPEHVLAALFANLKLQAEFYLRTSITKAVITVPVYFNDGQRAATKDAAEIAGFEVLTILNEPTAAAIAYKVEHFSDVPKNVLVYDLGGGTFDVAVLQTAAKSIRVLAVDGDTHLGGEDFDKALMEECVRLLKRKTGIDLLVNKDSNIKHERDIAKRALRRLQTSCEEAKCTLSNALQATINVDNIINSHDFNEKISRSRFEELNMEYFRKTVTIVQKALKAANVEKESLHDILLVGGSTRIPKIREMLAELFNKNLLRQSVQADAAVAYGAAVQAALLNGVNEETLLSLETINDVTPMALGISTNCATNAEGYFVIIHKNTPIPHSATKLYNISVKTENSMSFYIYQGDNAVASKNDLLGTLELTDINSYVSGKEKIEVEMEIDRMGILSIKALCKRTNEKKSIC</sequence>
<keyword evidence="3" id="KW-0067">ATP-binding</keyword>
<protein>
    <submittedName>
        <fullName evidence="6">Heat shock 70 kDa protein cognate 4</fullName>
    </submittedName>
</protein>
<dbReference type="GO" id="GO:0003924">
    <property type="term" value="F:GTPase activity"/>
    <property type="evidence" value="ECO:0007669"/>
    <property type="project" value="InterPro"/>
</dbReference>
<comment type="caution">
    <text evidence="6">The sequence shown here is derived from an EMBL/GenBank/DDBJ whole genome shotgun (WGS) entry which is preliminary data.</text>
</comment>
<dbReference type="CDD" id="cd24028">
    <property type="entry name" value="ASKHA_NBD_HSP70_HSPA1-like"/>
    <property type="match status" value="1"/>
</dbReference>
<keyword evidence="2" id="KW-0547">Nucleotide-binding</keyword>
<feature type="compositionally biased region" description="Low complexity" evidence="4">
    <location>
        <begin position="1"/>
        <end position="13"/>
    </location>
</feature>
<reference evidence="6 7" key="1">
    <citation type="journal article" date="2016" name="Genome Biol. Evol.">
        <title>Gene Family Evolution Reflects Adaptation to Soil Environmental Stressors in the Genome of the Collembolan Orchesella cincta.</title>
        <authorList>
            <person name="Faddeeva-Vakhrusheva A."/>
            <person name="Derks M.F."/>
            <person name="Anvar S.Y."/>
            <person name="Agamennone V."/>
            <person name="Suring W."/>
            <person name="Smit S."/>
            <person name="van Straalen N.M."/>
            <person name="Roelofs D."/>
        </authorList>
    </citation>
    <scope>NUCLEOTIDE SEQUENCE [LARGE SCALE GENOMIC DNA]</scope>
    <source>
        <tissue evidence="6">Mixed pool</tissue>
    </source>
</reference>
<evidence type="ECO:0000313" key="6">
    <source>
        <dbReference type="EMBL" id="ODM94694.1"/>
    </source>
</evidence>
<dbReference type="EMBL" id="LJIJ01000765">
    <property type="protein sequence ID" value="ODM94694.1"/>
    <property type="molecule type" value="Genomic_DNA"/>
</dbReference>
<feature type="region of interest" description="Disordered" evidence="4">
    <location>
        <begin position="1"/>
        <end position="45"/>
    </location>
</feature>